<feature type="transmembrane region" description="Helical" evidence="1">
    <location>
        <begin position="94"/>
        <end position="117"/>
    </location>
</feature>
<comment type="caution">
    <text evidence="2">The sequence shown here is derived from an EMBL/GenBank/DDBJ whole genome shotgun (WGS) entry which is preliminary data.</text>
</comment>
<accession>A0ABV6FGU8</accession>
<evidence type="ECO:0000256" key="1">
    <source>
        <dbReference type="SAM" id="Phobius"/>
    </source>
</evidence>
<keyword evidence="1" id="KW-1133">Transmembrane helix</keyword>
<keyword evidence="1" id="KW-0472">Membrane</keyword>
<keyword evidence="3" id="KW-1185">Reference proteome</keyword>
<sequence length="151" mass="17053">MPTLSLSTYYRITRASALFDIFFTAAFATPWTFTLFYEQLSNINVWMGGEPLPPFALVHVLITCLMGTLVMLWSFTRLGEPTLALGRYDGAGRFLFAAWMTWALLQGGLPLVWLFLIPELFWGVAQWLPVEGAPRPQPVQKPALTLVRVSR</sequence>
<feature type="transmembrane region" description="Helical" evidence="1">
    <location>
        <begin position="53"/>
        <end position="73"/>
    </location>
</feature>
<evidence type="ECO:0008006" key="4">
    <source>
        <dbReference type="Google" id="ProtNLM"/>
    </source>
</evidence>
<feature type="transmembrane region" description="Helical" evidence="1">
    <location>
        <begin position="12"/>
        <end position="33"/>
    </location>
</feature>
<dbReference type="EMBL" id="JBHLWP010000010">
    <property type="protein sequence ID" value="MFC0252275.1"/>
    <property type="molecule type" value="Genomic_DNA"/>
</dbReference>
<dbReference type="RefSeq" id="WP_379679039.1">
    <property type="nucleotide sequence ID" value="NZ_JBHLWP010000010.1"/>
</dbReference>
<reference evidence="2 3" key="1">
    <citation type="submission" date="2024-09" db="EMBL/GenBank/DDBJ databases">
        <authorList>
            <person name="Sun Q."/>
            <person name="Mori K."/>
        </authorList>
    </citation>
    <scope>NUCLEOTIDE SEQUENCE [LARGE SCALE GENOMIC DNA]</scope>
    <source>
        <strain evidence="2 3">CCM 7792</strain>
    </source>
</reference>
<keyword evidence="1" id="KW-0812">Transmembrane</keyword>
<gene>
    <name evidence="2" type="ORF">ACFFJK_10270</name>
</gene>
<evidence type="ECO:0000313" key="2">
    <source>
        <dbReference type="EMBL" id="MFC0252275.1"/>
    </source>
</evidence>
<name>A0ABV6FGU8_9BURK</name>
<dbReference type="Proteomes" id="UP001589773">
    <property type="component" value="Unassembled WGS sequence"/>
</dbReference>
<organism evidence="2 3">
    <name type="scientific">Massilia consociata</name>
    <dbReference type="NCBI Taxonomy" id="760117"/>
    <lineage>
        <taxon>Bacteria</taxon>
        <taxon>Pseudomonadati</taxon>
        <taxon>Pseudomonadota</taxon>
        <taxon>Betaproteobacteria</taxon>
        <taxon>Burkholderiales</taxon>
        <taxon>Oxalobacteraceae</taxon>
        <taxon>Telluria group</taxon>
        <taxon>Massilia</taxon>
    </lineage>
</organism>
<protein>
    <recommendedName>
        <fullName evidence="4">RDD domain-containing protein</fullName>
    </recommendedName>
</protein>
<proteinExistence type="predicted"/>
<evidence type="ECO:0000313" key="3">
    <source>
        <dbReference type="Proteomes" id="UP001589773"/>
    </source>
</evidence>